<dbReference type="OrthoDB" id="3055276at2759"/>
<accession>A0A8H6Z7S0</accession>
<evidence type="ECO:0000313" key="3">
    <source>
        <dbReference type="Proteomes" id="UP000620124"/>
    </source>
</evidence>
<keyword evidence="1" id="KW-0732">Signal</keyword>
<gene>
    <name evidence="2" type="ORF">MVEN_00105000</name>
</gene>
<reference evidence="2" key="1">
    <citation type="submission" date="2020-05" db="EMBL/GenBank/DDBJ databases">
        <title>Mycena genomes resolve the evolution of fungal bioluminescence.</title>
        <authorList>
            <person name="Tsai I.J."/>
        </authorList>
    </citation>
    <scope>NUCLEOTIDE SEQUENCE</scope>
    <source>
        <strain evidence="2">CCC161011</strain>
    </source>
</reference>
<comment type="caution">
    <text evidence="2">The sequence shown here is derived from an EMBL/GenBank/DDBJ whole genome shotgun (WGS) entry which is preliminary data.</text>
</comment>
<evidence type="ECO:0000256" key="1">
    <source>
        <dbReference type="SAM" id="SignalP"/>
    </source>
</evidence>
<dbReference type="Proteomes" id="UP000620124">
    <property type="component" value="Unassembled WGS sequence"/>
</dbReference>
<sequence length="154" mass="16829">MAHRMIILALGFTQHAPTVWSMNRRSNLKVRTIIQLVGPHFNTDSASAPAIPSEAHGRVNQFMPPPVSQHSVLDLNSISFLLRDQALDNGIDWSGNSNADWQTELHPHFFDEFLADLNSDPHSTMFGDSALTEYGNYSADGGVPDAGAASGDRK</sequence>
<proteinExistence type="predicted"/>
<keyword evidence="3" id="KW-1185">Reference proteome</keyword>
<feature type="signal peptide" evidence="1">
    <location>
        <begin position="1"/>
        <end position="21"/>
    </location>
</feature>
<organism evidence="2 3">
    <name type="scientific">Mycena venus</name>
    <dbReference type="NCBI Taxonomy" id="2733690"/>
    <lineage>
        <taxon>Eukaryota</taxon>
        <taxon>Fungi</taxon>
        <taxon>Dikarya</taxon>
        <taxon>Basidiomycota</taxon>
        <taxon>Agaricomycotina</taxon>
        <taxon>Agaricomycetes</taxon>
        <taxon>Agaricomycetidae</taxon>
        <taxon>Agaricales</taxon>
        <taxon>Marasmiineae</taxon>
        <taxon>Mycenaceae</taxon>
        <taxon>Mycena</taxon>
    </lineage>
</organism>
<dbReference type="EMBL" id="JACAZI010000001">
    <property type="protein sequence ID" value="KAF7372437.1"/>
    <property type="molecule type" value="Genomic_DNA"/>
</dbReference>
<name>A0A8H6Z7S0_9AGAR</name>
<dbReference type="AlphaFoldDB" id="A0A8H6Z7S0"/>
<feature type="chain" id="PRO_5034637223" evidence="1">
    <location>
        <begin position="22"/>
        <end position="154"/>
    </location>
</feature>
<evidence type="ECO:0000313" key="2">
    <source>
        <dbReference type="EMBL" id="KAF7372437.1"/>
    </source>
</evidence>
<protein>
    <submittedName>
        <fullName evidence="2">Uncharacterized protein</fullName>
    </submittedName>
</protein>